<accession>A0A5C6XN79</accession>
<evidence type="ECO:0000313" key="2">
    <source>
        <dbReference type="EMBL" id="TXD42878.1"/>
    </source>
</evidence>
<protein>
    <recommendedName>
        <fullName evidence="4">Tetratricopeptide repeat protein</fullName>
    </recommendedName>
</protein>
<feature type="chain" id="PRO_5022928561" description="Tetratricopeptide repeat protein" evidence="1">
    <location>
        <begin position="24"/>
        <end position="760"/>
    </location>
</feature>
<comment type="caution">
    <text evidence="2">The sequence shown here is derived from an EMBL/GenBank/DDBJ whole genome shotgun (WGS) entry which is preliminary data.</text>
</comment>
<dbReference type="OrthoDB" id="9816684at2"/>
<dbReference type="Proteomes" id="UP000321046">
    <property type="component" value="Unassembled WGS sequence"/>
</dbReference>
<evidence type="ECO:0008006" key="4">
    <source>
        <dbReference type="Google" id="ProtNLM"/>
    </source>
</evidence>
<keyword evidence="1" id="KW-0732">Signal</keyword>
<dbReference type="AlphaFoldDB" id="A0A5C6XN79"/>
<evidence type="ECO:0000313" key="3">
    <source>
        <dbReference type="Proteomes" id="UP000321046"/>
    </source>
</evidence>
<sequence length="760" mass="84195">MKISSLRAVSALLLATLVLNACASSDAYRAAEDAMDAGRYDEALQKYDRALETTYYPAEFERAAQRRCDALDELVTPAVADARALPTWEARRDTLVALRERFSNCESPEGRQQVDTALNDEALAYWDAELAPLIEAGQRDDALILARPVAELLPGIYTFWQRYIQLRSELHQEALQAVETSSTELSRAFYQNLATLYAPDAGELAEEQALRTRFGTNFFTMPIAAIDIALDANLADPAAFCTALRDELQASLTEPAASSPLSVAIDIAQCETSTSRVDETIVSREPYYEMRTVNERVCRSYTVPVTVQQPSRRVCSGAQRCYQTGRNQQTCFRDCSYVGGGSTTRNETRQRCQMEDVTRRVELWREVRTPGYRSLRTMALKGQATITDERGQTTTAPVAFTTTLPSALVPTGAVVDAPTIEVTRAELTTRILTELPSQLRTHYASDVLIPRQQANFANLSQNEKLDLAIALSLHNATDTLSTAGRAWLSDLTGANDVTLASLVGGSEDFHPTPYAPTITAPLFDYTRIPLDHPASIAIHGVAPFQALFTGRVVNHDGFPTQAPRQGTLVHFGYRANLANGFLDRYLGWVYQDQLDLLFSIGARTSESQTVLDEVGENRREERGLAYGYRFSYTGMYGYRGPSLGTFVGLKLQRSGDRTGHIFTAGAAMPAVLQLELRHNPTYPVILQAWGGDLNLTRFNRTFGASLAIPAGVNRWFYASAERRRLRTQFYALTLNERVDAGIRPSWEFHLGMSFGIALGQ</sequence>
<gene>
    <name evidence="2" type="ORF">FRC96_02320</name>
</gene>
<name>A0A5C6XN79_9DELT</name>
<evidence type="ECO:0000256" key="1">
    <source>
        <dbReference type="SAM" id="SignalP"/>
    </source>
</evidence>
<reference evidence="2 3" key="1">
    <citation type="submission" date="2019-08" db="EMBL/GenBank/DDBJ databases">
        <title>Bradymonadales sp. TMQ2.</title>
        <authorList>
            <person name="Liang Q."/>
        </authorList>
    </citation>
    <scope>NUCLEOTIDE SEQUENCE [LARGE SCALE GENOMIC DNA]</scope>
    <source>
        <strain evidence="2 3">TMQ2</strain>
    </source>
</reference>
<proteinExistence type="predicted"/>
<organism evidence="2 3">
    <name type="scientific">Lujinxingia vulgaris</name>
    <dbReference type="NCBI Taxonomy" id="2600176"/>
    <lineage>
        <taxon>Bacteria</taxon>
        <taxon>Deltaproteobacteria</taxon>
        <taxon>Bradymonadales</taxon>
        <taxon>Lujinxingiaceae</taxon>
        <taxon>Lujinxingia</taxon>
    </lineage>
</organism>
<dbReference type="EMBL" id="VOSL01000012">
    <property type="protein sequence ID" value="TXD42878.1"/>
    <property type="molecule type" value="Genomic_DNA"/>
</dbReference>
<dbReference type="RefSeq" id="WP_146972426.1">
    <property type="nucleotide sequence ID" value="NZ_VOSL01000012.1"/>
</dbReference>
<feature type="signal peptide" evidence="1">
    <location>
        <begin position="1"/>
        <end position="23"/>
    </location>
</feature>